<dbReference type="PANTHER" id="PTHR23407">
    <property type="entry name" value="ATPASE INHIBITOR/5-FORMYLTETRAHYDROFOLATE CYCLO-LIGASE"/>
    <property type="match status" value="1"/>
</dbReference>
<dbReference type="GO" id="GO:0009396">
    <property type="term" value="P:folic acid-containing compound biosynthetic process"/>
    <property type="evidence" value="ECO:0007669"/>
    <property type="project" value="TreeGrafter"/>
</dbReference>
<feature type="binding site" evidence="6">
    <location>
        <position position="54"/>
    </location>
    <ligand>
        <name>substrate</name>
    </ligand>
</feature>
<evidence type="ECO:0000256" key="4">
    <source>
        <dbReference type="ARBA" id="ARBA00036539"/>
    </source>
</evidence>
<evidence type="ECO:0000256" key="1">
    <source>
        <dbReference type="ARBA" id="ARBA00010638"/>
    </source>
</evidence>
<dbReference type="GO" id="GO:0035999">
    <property type="term" value="P:tetrahydrofolate interconversion"/>
    <property type="evidence" value="ECO:0007669"/>
    <property type="project" value="TreeGrafter"/>
</dbReference>
<name>A0AAJ6YML4_9HYME</name>
<comment type="cofactor">
    <cofactor evidence="7">
        <name>Mg(2+)</name>
        <dbReference type="ChEBI" id="CHEBI:18420"/>
    </cofactor>
</comment>
<reference evidence="9" key="1">
    <citation type="submission" date="2025-08" db="UniProtKB">
        <authorList>
            <consortium name="RefSeq"/>
        </authorList>
    </citation>
    <scope>IDENTIFICATION</scope>
</reference>
<dbReference type="Proteomes" id="UP000695007">
    <property type="component" value="Unplaced"/>
</dbReference>
<dbReference type="PANTHER" id="PTHR23407:SF1">
    <property type="entry name" value="5-FORMYLTETRAHYDROFOLATE CYCLO-LIGASE"/>
    <property type="match status" value="1"/>
</dbReference>
<keyword evidence="8" id="KW-1185">Reference proteome</keyword>
<dbReference type="RefSeq" id="XP_011500869.1">
    <property type="nucleotide sequence ID" value="XM_011502567.1"/>
</dbReference>
<evidence type="ECO:0000256" key="2">
    <source>
        <dbReference type="ARBA" id="ARBA00022741"/>
    </source>
</evidence>
<dbReference type="Gene3D" id="3.40.50.10420">
    <property type="entry name" value="NagB/RpiA/CoA transferase-like"/>
    <property type="match status" value="1"/>
</dbReference>
<evidence type="ECO:0000256" key="3">
    <source>
        <dbReference type="ARBA" id="ARBA00022840"/>
    </source>
</evidence>
<feature type="binding site" evidence="6">
    <location>
        <position position="59"/>
    </location>
    <ligand>
        <name>substrate</name>
    </ligand>
</feature>
<dbReference type="GeneID" id="105364587"/>
<protein>
    <recommendedName>
        <fullName evidence="5 7">5-formyltetrahydrofolate cyclo-ligase</fullName>
        <ecNumber evidence="5 7">6.3.3.2</ecNumber>
    </recommendedName>
</protein>
<dbReference type="PIRSF" id="PIRSF006806">
    <property type="entry name" value="FTHF_cligase"/>
    <property type="match status" value="1"/>
</dbReference>
<dbReference type="InterPro" id="IPR024185">
    <property type="entry name" value="FTHF_cligase-like_sf"/>
</dbReference>
<gene>
    <name evidence="9" type="primary">LOC105364587</name>
</gene>
<evidence type="ECO:0000256" key="5">
    <source>
        <dbReference type="ARBA" id="ARBA00038966"/>
    </source>
</evidence>
<proteinExistence type="inferred from homology"/>
<dbReference type="GO" id="GO:0005524">
    <property type="term" value="F:ATP binding"/>
    <property type="evidence" value="ECO:0007669"/>
    <property type="project" value="UniProtKB-KW"/>
</dbReference>
<keyword evidence="7" id="KW-0460">Magnesium</keyword>
<feature type="binding site" evidence="6">
    <location>
        <begin position="141"/>
        <end position="149"/>
    </location>
    <ligand>
        <name>ATP</name>
        <dbReference type="ChEBI" id="CHEBI:30616"/>
    </ligand>
</feature>
<keyword evidence="3 6" id="KW-0067">ATP-binding</keyword>
<dbReference type="GO" id="GO:0030272">
    <property type="term" value="F:5-formyltetrahydrofolate cyclo-ligase activity"/>
    <property type="evidence" value="ECO:0007669"/>
    <property type="project" value="UniProtKB-EC"/>
</dbReference>
<dbReference type="EC" id="6.3.3.2" evidence="5 7"/>
<dbReference type="Pfam" id="PF01812">
    <property type="entry name" value="5-FTHF_cyc-lig"/>
    <property type="match status" value="1"/>
</dbReference>
<dbReference type="NCBIfam" id="TIGR02727">
    <property type="entry name" value="MTHFS_bact"/>
    <property type="match status" value="1"/>
</dbReference>
<dbReference type="SUPFAM" id="SSF100950">
    <property type="entry name" value="NagB/RpiA/CoA transferase-like"/>
    <property type="match status" value="1"/>
</dbReference>
<keyword evidence="2 6" id="KW-0547">Nucleotide-binding</keyword>
<dbReference type="CTD" id="10588"/>
<keyword evidence="7" id="KW-0479">Metal-binding</keyword>
<dbReference type="GO" id="GO:0005739">
    <property type="term" value="C:mitochondrion"/>
    <property type="evidence" value="ECO:0007669"/>
    <property type="project" value="TreeGrafter"/>
</dbReference>
<dbReference type="InterPro" id="IPR002698">
    <property type="entry name" value="FTHF_cligase"/>
</dbReference>
<dbReference type="FunFam" id="3.40.50.10420:FF:000007">
    <property type="entry name" value="5-formyltetrahydrofolate cyclo-ligase"/>
    <property type="match status" value="1"/>
</dbReference>
<evidence type="ECO:0000313" key="8">
    <source>
        <dbReference type="Proteomes" id="UP000695007"/>
    </source>
</evidence>
<dbReference type="AlphaFoldDB" id="A0AAJ6YML4"/>
<feature type="binding site" evidence="6">
    <location>
        <begin position="8"/>
        <end position="12"/>
    </location>
    <ligand>
        <name>ATP</name>
        <dbReference type="ChEBI" id="CHEBI:30616"/>
    </ligand>
</feature>
<accession>A0AAJ6YML4</accession>
<sequence length="200" mass="23125">MSTIKSAKITLRKKMLNVLNDLDNNKKKLQSEIIFNKLVSLPQYNESKKIALYLSTPNEVDTIPILKDIFSKKKDAFVPCYQKETMNMMKIYSMEDYNKLPLTKWNIKQPDSQEIREKAFETSGLDLIILPGLAFTRDGKRLGHGKGYYDKYIKSIVLDGKQMPYLIALSFNEQIHENIPTNENDMNVNIVLTEKDDVIL</sequence>
<dbReference type="KEGG" id="csol:105364587"/>
<evidence type="ECO:0000256" key="7">
    <source>
        <dbReference type="RuleBase" id="RU361279"/>
    </source>
</evidence>
<dbReference type="InterPro" id="IPR037171">
    <property type="entry name" value="NagB/RpiA_transferase-like"/>
</dbReference>
<comment type="similarity">
    <text evidence="1 7">Belongs to the 5-formyltetrahydrofolate cyclo-ligase family.</text>
</comment>
<evidence type="ECO:0000256" key="6">
    <source>
        <dbReference type="PIRSR" id="PIRSR006806-1"/>
    </source>
</evidence>
<comment type="catalytic activity">
    <reaction evidence="4 7">
        <text>(6S)-5-formyl-5,6,7,8-tetrahydrofolate + ATP = (6R)-5,10-methenyltetrahydrofolate + ADP + phosphate</text>
        <dbReference type="Rhea" id="RHEA:10488"/>
        <dbReference type="ChEBI" id="CHEBI:30616"/>
        <dbReference type="ChEBI" id="CHEBI:43474"/>
        <dbReference type="ChEBI" id="CHEBI:57455"/>
        <dbReference type="ChEBI" id="CHEBI:57457"/>
        <dbReference type="ChEBI" id="CHEBI:456216"/>
        <dbReference type="EC" id="6.3.3.2"/>
    </reaction>
</comment>
<dbReference type="GO" id="GO:0046872">
    <property type="term" value="F:metal ion binding"/>
    <property type="evidence" value="ECO:0007669"/>
    <property type="project" value="UniProtKB-KW"/>
</dbReference>
<organism evidence="8 9">
    <name type="scientific">Ceratosolen solmsi marchali</name>
    <dbReference type="NCBI Taxonomy" id="326594"/>
    <lineage>
        <taxon>Eukaryota</taxon>
        <taxon>Metazoa</taxon>
        <taxon>Ecdysozoa</taxon>
        <taxon>Arthropoda</taxon>
        <taxon>Hexapoda</taxon>
        <taxon>Insecta</taxon>
        <taxon>Pterygota</taxon>
        <taxon>Neoptera</taxon>
        <taxon>Endopterygota</taxon>
        <taxon>Hymenoptera</taxon>
        <taxon>Apocrita</taxon>
        <taxon>Proctotrupomorpha</taxon>
        <taxon>Chalcidoidea</taxon>
        <taxon>Agaonidae</taxon>
        <taxon>Agaoninae</taxon>
        <taxon>Ceratosolen</taxon>
    </lineage>
</organism>
<evidence type="ECO:0000313" key="9">
    <source>
        <dbReference type="RefSeq" id="XP_011500869.1"/>
    </source>
</evidence>